<evidence type="ECO:0000313" key="1">
    <source>
        <dbReference type="EMBL" id="MBR0576951.1"/>
    </source>
</evidence>
<dbReference type="Proteomes" id="UP000675379">
    <property type="component" value="Unassembled WGS sequence"/>
</dbReference>
<proteinExistence type="predicted"/>
<protein>
    <recommendedName>
        <fullName evidence="3">Polymer-forming cytoskeletal protein</fullName>
    </recommendedName>
</protein>
<reference evidence="1" key="1">
    <citation type="submission" date="2021-04" db="EMBL/GenBank/DDBJ databases">
        <title>Proteiniclasticum sedimins sp. nov., an obligate anaerobic bacterium isolated from anaerobic sludge.</title>
        <authorList>
            <person name="Liu J."/>
        </authorList>
    </citation>
    <scope>NUCLEOTIDE SEQUENCE</scope>
    <source>
        <strain evidence="1">BAD-10</strain>
    </source>
</reference>
<keyword evidence="2" id="KW-1185">Reference proteome</keyword>
<dbReference type="RefSeq" id="WP_211802369.1">
    <property type="nucleotide sequence ID" value="NZ_JAGSCS010000017.1"/>
</dbReference>
<comment type="caution">
    <text evidence="1">The sequence shown here is derived from an EMBL/GenBank/DDBJ whole genome shotgun (WGS) entry which is preliminary data.</text>
</comment>
<organism evidence="1 2">
    <name type="scientific">Proteiniclasticum sediminis</name>
    <dbReference type="NCBI Taxonomy" id="2804028"/>
    <lineage>
        <taxon>Bacteria</taxon>
        <taxon>Bacillati</taxon>
        <taxon>Bacillota</taxon>
        <taxon>Clostridia</taxon>
        <taxon>Eubacteriales</taxon>
        <taxon>Clostridiaceae</taxon>
        <taxon>Proteiniclasticum</taxon>
    </lineage>
</organism>
<dbReference type="AlphaFoldDB" id="A0A941CT79"/>
<evidence type="ECO:0000313" key="2">
    <source>
        <dbReference type="Proteomes" id="UP000675379"/>
    </source>
</evidence>
<accession>A0A941CT79</accession>
<sequence length="239" mass="26343">MKLQDVKSAGDVEIFDGEYGKISSAGDMAIRGKIRTETLKSMGDLHAAEDVIAGKIQIYGDADFKGTLTAEETQIYGDARFHKGVKIQDLKVFGNLRAQIIDADTFQVHGELEEAEALNAEKALFNGEFHVKQSMNLGKGEMNLAGKSTVKEIFCESLRVSSRESGYQGIFAGLVSRGKGGTLTVELIEGDELDLENTHCDTVRGRNIRIGKGSKIRRVEYQESLKIFEDGEVLEKEEF</sequence>
<name>A0A941CT79_9CLOT</name>
<evidence type="ECO:0008006" key="3">
    <source>
        <dbReference type="Google" id="ProtNLM"/>
    </source>
</evidence>
<gene>
    <name evidence="1" type="ORF">KCG48_11555</name>
</gene>
<dbReference type="EMBL" id="JAGSCS010000017">
    <property type="protein sequence ID" value="MBR0576951.1"/>
    <property type="molecule type" value="Genomic_DNA"/>
</dbReference>